<feature type="region of interest" description="Disordered" evidence="1">
    <location>
        <begin position="685"/>
        <end position="747"/>
    </location>
</feature>
<evidence type="ECO:0000256" key="1">
    <source>
        <dbReference type="SAM" id="MobiDB-lite"/>
    </source>
</evidence>
<proteinExistence type="predicted"/>
<accession>A0A1X6P6N6</accession>
<sequence length="747" mass="80609">MLLSFVYNSRSSYAAATNFLASLRPSFSLCRQYAVLLGRAFVATLEPATDLFVCPKCGDNPEYIVIDGQAVDFKRRSGMEITRPALHVPNMGLNTNKYALLREPTLRAAVRKTVRTGDQLNKTDVKALKRLSAVRLSIFPRNASSEMIEVWRLKGASAVVFFHFFPQSSTTTEGLDMGGGARAKDASTDSSVAGDAGSDEIGSDGGPASAAQRGQASGTPRPRRSRVNAASDAASPWYSRKGLFRPSLARAGPTSTEWATAQPFILAFLGDPVVNLFQGQNRLELMRLSNALMHDDGRRWHDFAAAANAVGFVANFLARHGAEVAAYQALRKAVGILLEFGVNVDAKADDHFQAGVNAAAAAGQPLNKEYCEKWKGRPTPDDFRAFAAAHPDFVGRDLDSPFTCYKYFGYLQLVRPVIYTPRSKPKRRQRDARRRRKGVKGSQADTEDATDRCTKSFPKHPDLTAEVFNVVCPHVVTMGFRMMFKSESVADALSVILERFPQLPKVIFYDVACKIDRNAMQRVRSILSEHNVRFCLDRVHAKVHTCSCIYFPDEVLSVTSGVSTQAAEVQHSISVKFRSHLAYMSPASFMVHRIAQLSLINLTAPYKIQDPDAKAENDCVRLNAFYFSHRNGTCMRKNCSCTAAAGSDTDGVVTDVDNGGAGAAAVAGDANVEVPVQGVSVVMEGEVDSRDSEPGRTAGGGGADQSPACSSSSGASGGELGQSPALGSGTAATGDAGMMDTDVFIEE</sequence>
<dbReference type="PANTHER" id="PTHR34305">
    <property type="entry name" value="EXPRESSED PROTEIN"/>
    <property type="match status" value="1"/>
</dbReference>
<evidence type="ECO:0000313" key="3">
    <source>
        <dbReference type="Proteomes" id="UP000218209"/>
    </source>
</evidence>
<protein>
    <submittedName>
        <fullName evidence="2">Uncharacterized protein</fullName>
    </submittedName>
</protein>
<feature type="compositionally biased region" description="Basic residues" evidence="1">
    <location>
        <begin position="423"/>
        <end position="439"/>
    </location>
</feature>
<gene>
    <name evidence="2" type="ORF">BU14_0188s0025</name>
</gene>
<dbReference type="EMBL" id="KV918864">
    <property type="protein sequence ID" value="OSX76507.1"/>
    <property type="molecule type" value="Genomic_DNA"/>
</dbReference>
<feature type="compositionally biased region" description="Low complexity" evidence="1">
    <location>
        <begin position="704"/>
        <end position="714"/>
    </location>
</feature>
<dbReference type="InterPro" id="IPR040521">
    <property type="entry name" value="KDZ"/>
</dbReference>
<evidence type="ECO:0000313" key="2">
    <source>
        <dbReference type="EMBL" id="OSX76507.1"/>
    </source>
</evidence>
<dbReference type="PANTHER" id="PTHR34305:SF1">
    <property type="entry name" value="SWIM-TYPE DOMAIN-CONTAINING PROTEIN"/>
    <property type="match status" value="1"/>
</dbReference>
<dbReference type="OrthoDB" id="10071442at2759"/>
<organism evidence="2 3">
    <name type="scientific">Porphyra umbilicalis</name>
    <name type="common">Purple laver</name>
    <name type="synonym">Red alga</name>
    <dbReference type="NCBI Taxonomy" id="2786"/>
    <lineage>
        <taxon>Eukaryota</taxon>
        <taxon>Rhodophyta</taxon>
        <taxon>Bangiophyceae</taxon>
        <taxon>Bangiales</taxon>
        <taxon>Bangiaceae</taxon>
        <taxon>Porphyra</taxon>
    </lineage>
</organism>
<keyword evidence="3" id="KW-1185">Reference proteome</keyword>
<name>A0A1X6P6N6_PORUM</name>
<reference evidence="2 3" key="1">
    <citation type="submission" date="2017-03" db="EMBL/GenBank/DDBJ databases">
        <title>WGS assembly of Porphyra umbilicalis.</title>
        <authorList>
            <person name="Brawley S.H."/>
            <person name="Blouin N.A."/>
            <person name="Ficko-Blean E."/>
            <person name="Wheeler G.L."/>
            <person name="Lohr M."/>
            <person name="Goodson H.V."/>
            <person name="Jenkins J.W."/>
            <person name="Blaby-Haas C.E."/>
            <person name="Helliwell K.E."/>
            <person name="Chan C."/>
            <person name="Marriage T."/>
            <person name="Bhattacharya D."/>
            <person name="Klein A.S."/>
            <person name="Badis Y."/>
            <person name="Brodie J."/>
            <person name="Cao Y."/>
            <person name="Collen J."/>
            <person name="Dittami S.M."/>
            <person name="Gachon C.M."/>
            <person name="Green B.R."/>
            <person name="Karpowicz S."/>
            <person name="Kim J.W."/>
            <person name="Kudahl U."/>
            <person name="Lin S."/>
            <person name="Michel G."/>
            <person name="Mittag M."/>
            <person name="Olson B.J."/>
            <person name="Pangilinan J."/>
            <person name="Peng Y."/>
            <person name="Qiu H."/>
            <person name="Shu S."/>
            <person name="Singer J.T."/>
            <person name="Smith A.G."/>
            <person name="Sprecher B.N."/>
            <person name="Wagner V."/>
            <person name="Wang W."/>
            <person name="Wang Z.-Y."/>
            <person name="Yan J."/>
            <person name="Yarish C."/>
            <person name="Zoeuner-Riek S."/>
            <person name="Zhuang Y."/>
            <person name="Zou Y."/>
            <person name="Lindquist E.A."/>
            <person name="Grimwood J."/>
            <person name="Barry K."/>
            <person name="Rokhsar D.S."/>
            <person name="Schmutz J."/>
            <person name="Stiller J.W."/>
            <person name="Grossman A.R."/>
            <person name="Prochnik S.E."/>
        </authorList>
    </citation>
    <scope>NUCLEOTIDE SEQUENCE [LARGE SCALE GENOMIC DNA]</scope>
    <source>
        <strain evidence="2">4086291</strain>
    </source>
</reference>
<feature type="region of interest" description="Disordered" evidence="1">
    <location>
        <begin position="170"/>
        <end position="233"/>
    </location>
</feature>
<dbReference type="Proteomes" id="UP000218209">
    <property type="component" value="Unassembled WGS sequence"/>
</dbReference>
<feature type="region of interest" description="Disordered" evidence="1">
    <location>
        <begin position="422"/>
        <end position="453"/>
    </location>
</feature>
<dbReference type="Pfam" id="PF18758">
    <property type="entry name" value="KDZ"/>
    <property type="match status" value="1"/>
</dbReference>
<dbReference type="AlphaFoldDB" id="A0A1X6P6N6"/>